<dbReference type="EMBL" id="ML993881">
    <property type="protein sequence ID" value="KAF2204245.1"/>
    <property type="molecule type" value="Genomic_DNA"/>
</dbReference>
<comment type="caution">
    <text evidence="3">The sequence shown here is derived from an EMBL/GenBank/DDBJ whole genome shotgun (WGS) entry which is preliminary data.</text>
</comment>
<dbReference type="Proteomes" id="UP000799536">
    <property type="component" value="Unassembled WGS sequence"/>
</dbReference>
<keyword evidence="2" id="KW-0539">Nucleus</keyword>
<gene>
    <name evidence="3" type="ORF">GQ43DRAFT_365052</name>
</gene>
<evidence type="ECO:0008006" key="5">
    <source>
        <dbReference type="Google" id="ProtNLM"/>
    </source>
</evidence>
<accession>A0A9P4N1W9</accession>
<dbReference type="OrthoDB" id="3665507at2759"/>
<evidence type="ECO:0000313" key="3">
    <source>
        <dbReference type="EMBL" id="KAF2204245.1"/>
    </source>
</evidence>
<protein>
    <recommendedName>
        <fullName evidence="5">Transcription factor domain-containing protein</fullName>
    </recommendedName>
</protein>
<dbReference type="Pfam" id="PF11951">
    <property type="entry name" value="Fungal_trans_2"/>
    <property type="match status" value="1"/>
</dbReference>
<dbReference type="AlphaFoldDB" id="A0A9P4N1W9"/>
<dbReference type="InterPro" id="IPR021858">
    <property type="entry name" value="Fun_TF"/>
</dbReference>
<dbReference type="PANTHER" id="PTHR37534:SF46">
    <property type="entry name" value="ZN(II)2CYS6 TRANSCRIPTION FACTOR (EUROFUNG)"/>
    <property type="match status" value="1"/>
</dbReference>
<evidence type="ECO:0000313" key="4">
    <source>
        <dbReference type="Proteomes" id="UP000799536"/>
    </source>
</evidence>
<keyword evidence="4" id="KW-1185">Reference proteome</keyword>
<proteinExistence type="predicted"/>
<sequence>MARTNNLVRHAILALSPTYMLDYMALPEIEERAKFHHGMAVELLTKELNNLEVYDPGSGRETPIVAALILLAHNQIVNWQTWRGTQGASKWYLTATKAEYLLESSDPAYHYRDPNNVQFTKARFALGQLVCLDTVLSDPIFPLDITAGRCRVPWILHGTEHERLRIVGMNGLSPQLMHYFAKITFFAAMIFKETQSAANTFQGVSTFGPTNMGCVTVLMEILEKLKNLRQWSTITIGLSSEEVLCSVHLTEDGKVQDPIDVTQLIAASYVEAAQIYLQCRAISRPREHIEVQRSLLRLLKLIEWQPTSGKLFTAQTPLFAVFIAGIVSSTQYQRAVVKKWFKATTEESRGNVMPVWMALQELWSLQDTTGNFNETVPFMDIEVNYPAGAHAWWEDMVKAVVDSHGRLNLA</sequence>
<reference evidence="3" key="1">
    <citation type="journal article" date="2020" name="Stud. Mycol.">
        <title>101 Dothideomycetes genomes: a test case for predicting lifestyles and emergence of pathogens.</title>
        <authorList>
            <person name="Haridas S."/>
            <person name="Albert R."/>
            <person name="Binder M."/>
            <person name="Bloem J."/>
            <person name="Labutti K."/>
            <person name="Salamov A."/>
            <person name="Andreopoulos B."/>
            <person name="Baker S."/>
            <person name="Barry K."/>
            <person name="Bills G."/>
            <person name="Bluhm B."/>
            <person name="Cannon C."/>
            <person name="Castanera R."/>
            <person name="Culley D."/>
            <person name="Daum C."/>
            <person name="Ezra D."/>
            <person name="Gonzalez J."/>
            <person name="Henrissat B."/>
            <person name="Kuo A."/>
            <person name="Liang C."/>
            <person name="Lipzen A."/>
            <person name="Lutzoni F."/>
            <person name="Magnuson J."/>
            <person name="Mondo S."/>
            <person name="Nolan M."/>
            <person name="Ohm R."/>
            <person name="Pangilinan J."/>
            <person name="Park H.-J."/>
            <person name="Ramirez L."/>
            <person name="Alfaro M."/>
            <person name="Sun H."/>
            <person name="Tritt A."/>
            <person name="Yoshinaga Y."/>
            <person name="Zwiers L.-H."/>
            <person name="Turgeon B."/>
            <person name="Goodwin S."/>
            <person name="Spatafora J."/>
            <person name="Crous P."/>
            <person name="Grigoriev I."/>
        </authorList>
    </citation>
    <scope>NUCLEOTIDE SEQUENCE</scope>
    <source>
        <strain evidence="3">ATCC 74209</strain>
    </source>
</reference>
<dbReference type="GO" id="GO:0005634">
    <property type="term" value="C:nucleus"/>
    <property type="evidence" value="ECO:0007669"/>
    <property type="project" value="UniProtKB-SubCell"/>
</dbReference>
<evidence type="ECO:0000256" key="2">
    <source>
        <dbReference type="ARBA" id="ARBA00023242"/>
    </source>
</evidence>
<evidence type="ECO:0000256" key="1">
    <source>
        <dbReference type="ARBA" id="ARBA00004123"/>
    </source>
</evidence>
<comment type="subcellular location">
    <subcellularLocation>
        <location evidence="1">Nucleus</location>
    </subcellularLocation>
</comment>
<organism evidence="3 4">
    <name type="scientific">Delitschia confertaspora ATCC 74209</name>
    <dbReference type="NCBI Taxonomy" id="1513339"/>
    <lineage>
        <taxon>Eukaryota</taxon>
        <taxon>Fungi</taxon>
        <taxon>Dikarya</taxon>
        <taxon>Ascomycota</taxon>
        <taxon>Pezizomycotina</taxon>
        <taxon>Dothideomycetes</taxon>
        <taxon>Pleosporomycetidae</taxon>
        <taxon>Pleosporales</taxon>
        <taxon>Delitschiaceae</taxon>
        <taxon>Delitschia</taxon>
    </lineage>
</organism>
<dbReference type="PANTHER" id="PTHR37534">
    <property type="entry name" value="TRANSCRIPTIONAL ACTIVATOR PROTEIN UGA3"/>
    <property type="match status" value="1"/>
</dbReference>
<name>A0A9P4N1W9_9PLEO</name>